<keyword evidence="1" id="KW-0472">Membrane</keyword>
<name>A0ABT8LJK9_9BACT</name>
<keyword evidence="4" id="KW-1185">Reference proteome</keyword>
<keyword evidence="1" id="KW-0812">Transmembrane</keyword>
<dbReference type="EMBL" id="JAUJEB010000009">
    <property type="protein sequence ID" value="MDN5216576.1"/>
    <property type="molecule type" value="Genomic_DNA"/>
</dbReference>
<sequence length="301" mass="33375">MSKEFKVGLLAIVAGSTLYIGFNFLKGIDLFSNTHKYYAFYENIDGLAVSNPVRLNGYDVGRVSDINIVQEQNNIVKVEFDIQKRLVIGQSTQAELTTDLLGSKSVVLKMKDGDTPLESGGTIQGTVEQGLMETLLDSTDPLKSTIIKVNELLIGFSDSKLKLDSALVNFTKTAQKINRALDQNQRNILKITDDLSELTGILKDEQDGVKPLLANVNTITDSLKVLELSRTVDNLNKTLSSLKSTMDKVNNGAGSMAKFMNDDSLYTNLNHTAEDLDKLLIDFRENPKRYVHFSLFGKKDK</sequence>
<evidence type="ECO:0000313" key="3">
    <source>
        <dbReference type="EMBL" id="MDN5216576.1"/>
    </source>
</evidence>
<comment type="caution">
    <text evidence="3">The sequence shown here is derived from an EMBL/GenBank/DDBJ whole genome shotgun (WGS) entry which is preliminary data.</text>
</comment>
<proteinExistence type="predicted"/>
<dbReference type="Pfam" id="PF02470">
    <property type="entry name" value="MlaD"/>
    <property type="match status" value="1"/>
</dbReference>
<dbReference type="InterPro" id="IPR052336">
    <property type="entry name" value="MlaD_Phospholipid_Transporter"/>
</dbReference>
<dbReference type="PANTHER" id="PTHR33371">
    <property type="entry name" value="INTERMEMBRANE PHOSPHOLIPID TRANSPORT SYSTEM BINDING PROTEIN MLAD-RELATED"/>
    <property type="match status" value="1"/>
</dbReference>
<dbReference type="InterPro" id="IPR003399">
    <property type="entry name" value="Mce/MlaD"/>
</dbReference>
<keyword evidence="1" id="KW-1133">Transmembrane helix</keyword>
<reference evidence="3" key="1">
    <citation type="submission" date="2023-06" db="EMBL/GenBank/DDBJ databases">
        <title>Genomic of Agaribacillus aureum.</title>
        <authorList>
            <person name="Wang G."/>
        </authorList>
    </citation>
    <scope>NUCLEOTIDE SEQUENCE</scope>
    <source>
        <strain evidence="3">BMA12</strain>
    </source>
</reference>
<protein>
    <submittedName>
        <fullName evidence="3">MlaD family protein</fullName>
    </submittedName>
</protein>
<feature type="transmembrane region" description="Helical" evidence="1">
    <location>
        <begin position="7"/>
        <end position="25"/>
    </location>
</feature>
<dbReference type="Proteomes" id="UP001172083">
    <property type="component" value="Unassembled WGS sequence"/>
</dbReference>
<evidence type="ECO:0000259" key="2">
    <source>
        <dbReference type="Pfam" id="PF02470"/>
    </source>
</evidence>
<evidence type="ECO:0000256" key="1">
    <source>
        <dbReference type="SAM" id="Phobius"/>
    </source>
</evidence>
<feature type="domain" description="Mce/MlaD" evidence="2">
    <location>
        <begin position="34"/>
        <end position="108"/>
    </location>
</feature>
<dbReference type="PANTHER" id="PTHR33371:SF4">
    <property type="entry name" value="INTERMEMBRANE PHOSPHOLIPID TRANSPORT SYSTEM BINDING PROTEIN MLAD"/>
    <property type="match status" value="1"/>
</dbReference>
<organism evidence="3 4">
    <name type="scientific">Agaribacillus aureus</name>
    <dbReference type="NCBI Taxonomy" id="3051825"/>
    <lineage>
        <taxon>Bacteria</taxon>
        <taxon>Pseudomonadati</taxon>
        <taxon>Bacteroidota</taxon>
        <taxon>Cytophagia</taxon>
        <taxon>Cytophagales</taxon>
        <taxon>Splendidivirgaceae</taxon>
        <taxon>Agaribacillus</taxon>
    </lineage>
</organism>
<accession>A0ABT8LJK9</accession>
<dbReference type="RefSeq" id="WP_346761970.1">
    <property type="nucleotide sequence ID" value="NZ_JAUJEB010000009.1"/>
</dbReference>
<gene>
    <name evidence="3" type="ORF">QQ020_31190</name>
</gene>
<evidence type="ECO:0000313" key="4">
    <source>
        <dbReference type="Proteomes" id="UP001172083"/>
    </source>
</evidence>